<evidence type="ECO:0000313" key="2">
    <source>
        <dbReference type="Proteomes" id="UP000241762"/>
    </source>
</evidence>
<dbReference type="EMBL" id="CP027845">
    <property type="protein sequence ID" value="AVP87185.1"/>
    <property type="molecule type" value="Genomic_DNA"/>
</dbReference>
<dbReference type="KEGG" id="ptc:phytr_2270"/>
<protein>
    <submittedName>
        <fullName evidence="1">Uncharacterized protein</fullName>
    </submittedName>
</protein>
<gene>
    <name evidence="1" type="ORF">phytr_2270</name>
</gene>
<accession>A0A2P1P7G9</accession>
<evidence type="ECO:0000313" key="1">
    <source>
        <dbReference type="EMBL" id="AVP87185.1"/>
    </source>
</evidence>
<organism evidence="1 2">
    <name type="scientific">Candidatus Phycorickettsia trachydisci</name>
    <dbReference type="NCBI Taxonomy" id="2115978"/>
    <lineage>
        <taxon>Bacteria</taxon>
        <taxon>Pseudomonadati</taxon>
        <taxon>Pseudomonadota</taxon>
        <taxon>Alphaproteobacteria</taxon>
        <taxon>Rickettsiales</taxon>
        <taxon>Rickettsiaceae</taxon>
        <taxon>Candidatus Phycorickettsia</taxon>
    </lineage>
</organism>
<dbReference type="Proteomes" id="UP000241762">
    <property type="component" value="Chromosome"/>
</dbReference>
<proteinExistence type="predicted"/>
<sequence length="46" mass="5431">MRRMTRKTKVVSKFAEMVDMVLKVWCALMGRDIFKIFQSKVMSICS</sequence>
<name>A0A2P1P7G9_9RICK</name>
<dbReference type="AlphaFoldDB" id="A0A2P1P7G9"/>
<reference evidence="1 2" key="1">
    <citation type="submission" date="2018-03" db="EMBL/GenBank/DDBJ databases">
        <title>A gene transfer event suggests a long-term partnership between eustigmatophyte algae and a novel lineage of endosymbiotic bacteria.</title>
        <authorList>
            <person name="Yurchenko T."/>
            <person name="Sevcikova T."/>
            <person name="Pribyl P."/>
            <person name="El Karkouri K."/>
            <person name="Klimes V."/>
            <person name="Amaral R."/>
            <person name="Zbrankova V."/>
            <person name="Kim E."/>
            <person name="Raoult D."/>
            <person name="Santos L.M.A."/>
            <person name="Elias M."/>
        </authorList>
    </citation>
    <scope>NUCLEOTIDE SEQUENCE [LARGE SCALE GENOMIC DNA]</scope>
    <source>
        <strain evidence="1">CCALA 838</strain>
    </source>
</reference>
<keyword evidence="2" id="KW-1185">Reference proteome</keyword>